<dbReference type="HOGENOM" id="CLU_186265_0_0_1"/>
<keyword evidence="2" id="KW-1185">Reference proteome</keyword>
<dbReference type="KEGG" id="nte:NEUTE1DRAFT28399"/>
<dbReference type="OrthoDB" id="10342961at2759"/>
<dbReference type="AlphaFoldDB" id="F8MQX5"/>
<evidence type="ECO:0000313" key="1">
    <source>
        <dbReference type="EMBL" id="EGO56755.1"/>
    </source>
</evidence>
<evidence type="ECO:0000313" key="2">
    <source>
        <dbReference type="Proteomes" id="UP000008065"/>
    </source>
</evidence>
<dbReference type="Proteomes" id="UP000008065">
    <property type="component" value="Unassembled WGS sequence"/>
</dbReference>
<feature type="non-terminal residue" evidence="1">
    <location>
        <position position="1"/>
    </location>
</feature>
<feature type="non-terminal residue" evidence="1">
    <location>
        <position position="62"/>
    </location>
</feature>
<name>F8MQX5_NEUT8</name>
<dbReference type="EMBL" id="GL891305">
    <property type="protein sequence ID" value="EGO56755.1"/>
    <property type="molecule type" value="Genomic_DNA"/>
</dbReference>
<dbReference type="VEuPathDB" id="FungiDB:NEUTE1DRAFT_28399"/>
<gene>
    <name evidence="1" type="ORF">NEUTE1DRAFT_28399</name>
</gene>
<accession>F8MQX5</accession>
<sequence length="62" mass="7117">YVCTSVGDDEAGYGLHMRQRRLAFLRAEWLKKMGSTYDNLQTVDYAVDQTSTKTVRAIELED</sequence>
<reference evidence="2" key="1">
    <citation type="journal article" date="2011" name="Genetics">
        <title>Massive changes in genome architecture accompany the transition to self-fertility in the filamentous fungus Neurospora tetrasperma.</title>
        <authorList>
            <person name="Ellison C.E."/>
            <person name="Stajich J.E."/>
            <person name="Jacobson D.J."/>
            <person name="Natvig D.O."/>
            <person name="Lapidus A."/>
            <person name="Foster B."/>
            <person name="Aerts A."/>
            <person name="Riley R."/>
            <person name="Lindquist E.A."/>
            <person name="Grigoriev I.V."/>
            <person name="Taylor J.W."/>
        </authorList>
    </citation>
    <scope>NUCLEOTIDE SEQUENCE [LARGE SCALE GENOMIC DNA]</scope>
    <source>
        <strain evidence="2">FGSC 2508 / P0657</strain>
    </source>
</reference>
<proteinExistence type="predicted"/>
<protein>
    <submittedName>
        <fullName evidence="1">Uncharacterized protein</fullName>
    </submittedName>
</protein>
<dbReference type="RefSeq" id="XP_009851543.1">
    <property type="nucleotide sequence ID" value="XM_009853241.1"/>
</dbReference>
<dbReference type="GeneID" id="20827409"/>
<organism evidence="1 2">
    <name type="scientific">Neurospora tetrasperma (strain FGSC 2508 / ATCC MYA-4615 / P0657)</name>
    <dbReference type="NCBI Taxonomy" id="510951"/>
    <lineage>
        <taxon>Eukaryota</taxon>
        <taxon>Fungi</taxon>
        <taxon>Dikarya</taxon>
        <taxon>Ascomycota</taxon>
        <taxon>Pezizomycotina</taxon>
        <taxon>Sordariomycetes</taxon>
        <taxon>Sordariomycetidae</taxon>
        <taxon>Sordariales</taxon>
        <taxon>Sordariaceae</taxon>
        <taxon>Neurospora</taxon>
    </lineage>
</organism>